<dbReference type="InterPro" id="IPR036691">
    <property type="entry name" value="Endo/exonu/phosph_ase_sf"/>
</dbReference>
<sequence>MASLKFTLWNAEWFNELFTGSPPVFRADTDKGYMTKQLIGDRIRDLRGVINDVDSDVWVIVEGPNQSSELQLFFDRPDVVGDWECVVQPAGAQSVSLAVRTDTGKFSSTPIDWFSIDGSPEANTLKSATNEFRMDTDNDGLDEVHKFERRPLYASINLADGKSFRVLGLHLKSKGVFQSLEWSKWWSKSDGNRKKIVAQCHQIRTHFLNDYLTNSATKDIPLIVCGDINDGPGFDTSEMKIMASGVERLMGSIWHPELCLGNAMFDTLSDRHKKELNFTSLYTASFKDPIFNNSYRRSWIDHILYSRAPQNWVSNAEILINMSSGNPIYKDFPKSSDHFPVTCTVSTDNFI</sequence>
<dbReference type="EMBL" id="SIRS01000002">
    <property type="protein sequence ID" value="TBN17844.1"/>
    <property type="molecule type" value="Genomic_DNA"/>
</dbReference>
<accession>A0A4Q9FR53</accession>
<protein>
    <recommendedName>
        <fullName evidence="3">Endonuclease</fullName>
    </recommendedName>
</protein>
<name>A0A4Q9FR53_9FLAO</name>
<gene>
    <name evidence="1" type="ORF">EYD46_05900</name>
</gene>
<organism evidence="1 2">
    <name type="scientific">Hyunsoonleella pacifica</name>
    <dbReference type="NCBI Taxonomy" id="1080224"/>
    <lineage>
        <taxon>Bacteria</taxon>
        <taxon>Pseudomonadati</taxon>
        <taxon>Bacteroidota</taxon>
        <taxon>Flavobacteriia</taxon>
        <taxon>Flavobacteriales</taxon>
        <taxon>Flavobacteriaceae</taxon>
    </lineage>
</organism>
<evidence type="ECO:0000313" key="1">
    <source>
        <dbReference type="EMBL" id="TBN17844.1"/>
    </source>
</evidence>
<evidence type="ECO:0000313" key="2">
    <source>
        <dbReference type="Proteomes" id="UP000292372"/>
    </source>
</evidence>
<dbReference type="SUPFAM" id="SSF56219">
    <property type="entry name" value="DNase I-like"/>
    <property type="match status" value="1"/>
</dbReference>
<dbReference type="Proteomes" id="UP000292372">
    <property type="component" value="Unassembled WGS sequence"/>
</dbReference>
<reference evidence="1 2" key="1">
    <citation type="journal article" date="2015" name="Int. J. Syst. Evol. Microbiol.">
        <title>Hyunsoonleella pacifica sp. nov., isolated from seawater of South Pacific Gyre.</title>
        <authorList>
            <person name="Gao X."/>
            <person name="Zhang Z."/>
            <person name="Dai X."/>
            <person name="Zhang X.H."/>
        </authorList>
    </citation>
    <scope>NUCLEOTIDE SEQUENCE [LARGE SCALE GENOMIC DNA]</scope>
    <source>
        <strain evidence="1 2">SW033</strain>
    </source>
</reference>
<dbReference type="Gene3D" id="3.60.10.10">
    <property type="entry name" value="Endonuclease/exonuclease/phosphatase"/>
    <property type="match status" value="1"/>
</dbReference>
<evidence type="ECO:0008006" key="3">
    <source>
        <dbReference type="Google" id="ProtNLM"/>
    </source>
</evidence>
<dbReference type="AlphaFoldDB" id="A0A4Q9FR53"/>
<dbReference type="OrthoDB" id="6199360at2"/>
<dbReference type="RefSeq" id="WP_130936135.1">
    <property type="nucleotide sequence ID" value="NZ_BMEE01000001.1"/>
</dbReference>
<comment type="caution">
    <text evidence="1">The sequence shown here is derived from an EMBL/GenBank/DDBJ whole genome shotgun (WGS) entry which is preliminary data.</text>
</comment>
<keyword evidence="2" id="KW-1185">Reference proteome</keyword>
<proteinExistence type="predicted"/>